<dbReference type="Pfam" id="PF00583">
    <property type="entry name" value="Acetyltransf_1"/>
    <property type="match status" value="1"/>
</dbReference>
<evidence type="ECO:0000256" key="1">
    <source>
        <dbReference type="ARBA" id="ARBA00022679"/>
    </source>
</evidence>
<evidence type="ECO:0000313" key="4">
    <source>
        <dbReference type="EMBL" id="OGH03255.1"/>
    </source>
</evidence>
<evidence type="ECO:0000259" key="3">
    <source>
        <dbReference type="PROSITE" id="PS51186"/>
    </source>
</evidence>
<dbReference type="GO" id="GO:0016747">
    <property type="term" value="F:acyltransferase activity, transferring groups other than amino-acyl groups"/>
    <property type="evidence" value="ECO:0007669"/>
    <property type="project" value="InterPro"/>
</dbReference>
<organism evidence="4 5">
    <name type="scientific">Candidatus Lambdaproteobacteria bacterium RIFOXYD2_FULL_56_26</name>
    <dbReference type="NCBI Taxonomy" id="1817773"/>
    <lineage>
        <taxon>Bacteria</taxon>
        <taxon>Pseudomonadati</taxon>
        <taxon>Pseudomonadota</taxon>
        <taxon>Candidatus Lambdaproteobacteria</taxon>
    </lineage>
</organism>
<comment type="caution">
    <text evidence="4">The sequence shown here is derived from an EMBL/GenBank/DDBJ whole genome shotgun (WGS) entry which is preliminary data.</text>
</comment>
<dbReference type="PROSITE" id="PS51186">
    <property type="entry name" value="GNAT"/>
    <property type="match status" value="1"/>
</dbReference>
<gene>
    <name evidence="4" type="ORF">A2557_00850</name>
</gene>
<dbReference type="Gene3D" id="3.40.630.30">
    <property type="match status" value="1"/>
</dbReference>
<dbReference type="PANTHER" id="PTHR43877">
    <property type="entry name" value="AMINOALKYLPHOSPHONATE N-ACETYLTRANSFERASE-RELATED-RELATED"/>
    <property type="match status" value="1"/>
</dbReference>
<accession>A0A1F6GYN2</accession>
<reference evidence="4 5" key="1">
    <citation type="journal article" date="2016" name="Nat. Commun.">
        <title>Thousands of microbial genomes shed light on interconnected biogeochemical processes in an aquifer system.</title>
        <authorList>
            <person name="Anantharaman K."/>
            <person name="Brown C.T."/>
            <person name="Hug L.A."/>
            <person name="Sharon I."/>
            <person name="Castelle C.J."/>
            <person name="Probst A.J."/>
            <person name="Thomas B.C."/>
            <person name="Singh A."/>
            <person name="Wilkins M.J."/>
            <person name="Karaoz U."/>
            <person name="Brodie E.L."/>
            <person name="Williams K.H."/>
            <person name="Hubbard S.S."/>
            <person name="Banfield J.F."/>
        </authorList>
    </citation>
    <scope>NUCLEOTIDE SEQUENCE [LARGE SCALE GENOMIC DNA]</scope>
</reference>
<feature type="domain" description="N-acetyltransferase" evidence="3">
    <location>
        <begin position="3"/>
        <end position="155"/>
    </location>
</feature>
<dbReference type="InterPro" id="IPR016181">
    <property type="entry name" value="Acyl_CoA_acyltransferase"/>
</dbReference>
<dbReference type="Proteomes" id="UP000177583">
    <property type="component" value="Unassembled WGS sequence"/>
</dbReference>
<dbReference type="CDD" id="cd04301">
    <property type="entry name" value="NAT_SF"/>
    <property type="match status" value="1"/>
</dbReference>
<evidence type="ECO:0000256" key="2">
    <source>
        <dbReference type="ARBA" id="ARBA00023315"/>
    </source>
</evidence>
<dbReference type="SUPFAM" id="SSF55729">
    <property type="entry name" value="Acyl-CoA N-acyltransferases (Nat)"/>
    <property type="match status" value="1"/>
</dbReference>
<dbReference type="InterPro" id="IPR000182">
    <property type="entry name" value="GNAT_dom"/>
</dbReference>
<protein>
    <recommendedName>
        <fullName evidence="3">N-acetyltransferase domain-containing protein</fullName>
    </recommendedName>
</protein>
<dbReference type="AlphaFoldDB" id="A0A1F6GYN2"/>
<proteinExistence type="predicted"/>
<sequence length="155" mass="17684">MKITVRTALLADAKPIARILSEVGWFEEFNRQDPNLQVERVRSFLRETLNLEERFCKVAVNETGLVIGYAHGHLVPYFFLPQPELYLSELFVAPLFQNQGVGSLLLQKVEAQAQDWGAGRICLCAGRHRPSFQQGFYPKKGFTEKDRAVFQKDLA</sequence>
<dbReference type="InterPro" id="IPR050832">
    <property type="entry name" value="Bact_Acetyltransf"/>
</dbReference>
<evidence type="ECO:0000313" key="5">
    <source>
        <dbReference type="Proteomes" id="UP000177583"/>
    </source>
</evidence>
<dbReference type="EMBL" id="MFNF01000018">
    <property type="protein sequence ID" value="OGH03255.1"/>
    <property type="molecule type" value="Genomic_DNA"/>
</dbReference>
<name>A0A1F6GYN2_9PROT</name>
<keyword evidence="2" id="KW-0012">Acyltransferase</keyword>
<keyword evidence="1" id="KW-0808">Transferase</keyword>